<evidence type="ECO:0000256" key="1">
    <source>
        <dbReference type="ARBA" id="ARBA00004613"/>
    </source>
</evidence>
<feature type="signal peptide" evidence="4">
    <location>
        <begin position="1"/>
        <end position="24"/>
    </location>
</feature>
<evidence type="ECO:0000256" key="4">
    <source>
        <dbReference type="SAM" id="SignalP"/>
    </source>
</evidence>
<evidence type="ECO:0000256" key="3">
    <source>
        <dbReference type="ARBA" id="ARBA00023157"/>
    </source>
</evidence>
<dbReference type="EMBL" id="JAPFRF010000022">
    <property type="protein sequence ID" value="KAJ7305062.1"/>
    <property type="molecule type" value="Genomic_DNA"/>
</dbReference>
<gene>
    <name evidence="6" type="ORF">JRQ81_010864</name>
</gene>
<dbReference type="Proteomes" id="UP001142489">
    <property type="component" value="Unassembled WGS sequence"/>
</dbReference>
<keyword evidence="2" id="KW-0964">Secreted</keyword>
<dbReference type="Gene3D" id="2.10.60.10">
    <property type="entry name" value="CD59"/>
    <property type="match status" value="1"/>
</dbReference>
<dbReference type="AlphaFoldDB" id="A0A9Q0X782"/>
<accession>A0A9Q0X782</accession>
<comment type="subcellular location">
    <subcellularLocation>
        <location evidence="1">Secreted</location>
    </subcellularLocation>
</comment>
<feature type="chain" id="PRO_5040282485" description="Snake toxin/toxin-like domain-containing protein" evidence="4">
    <location>
        <begin position="25"/>
        <end position="109"/>
    </location>
</feature>
<organism evidence="6 7">
    <name type="scientific">Phrynocephalus forsythii</name>
    <dbReference type="NCBI Taxonomy" id="171643"/>
    <lineage>
        <taxon>Eukaryota</taxon>
        <taxon>Metazoa</taxon>
        <taxon>Chordata</taxon>
        <taxon>Craniata</taxon>
        <taxon>Vertebrata</taxon>
        <taxon>Euteleostomi</taxon>
        <taxon>Lepidosauria</taxon>
        <taxon>Squamata</taxon>
        <taxon>Bifurcata</taxon>
        <taxon>Unidentata</taxon>
        <taxon>Episquamata</taxon>
        <taxon>Toxicofera</taxon>
        <taxon>Iguania</taxon>
        <taxon>Acrodonta</taxon>
        <taxon>Agamidae</taxon>
        <taxon>Agaminae</taxon>
        <taxon>Phrynocephalus</taxon>
    </lineage>
</organism>
<evidence type="ECO:0000313" key="7">
    <source>
        <dbReference type="Proteomes" id="UP001142489"/>
    </source>
</evidence>
<name>A0A9Q0X782_9SAUR</name>
<dbReference type="Pfam" id="PF00087">
    <property type="entry name" value="Toxin_TOLIP"/>
    <property type="match status" value="1"/>
</dbReference>
<proteinExistence type="predicted"/>
<reference evidence="6" key="1">
    <citation type="journal article" date="2023" name="DNA Res.">
        <title>Chromosome-level genome assembly of Phrynocephalus forsythii using third-generation DNA sequencing and Hi-C analysis.</title>
        <authorList>
            <person name="Qi Y."/>
            <person name="Zhao W."/>
            <person name="Zhao Y."/>
            <person name="Niu C."/>
            <person name="Cao S."/>
            <person name="Zhang Y."/>
        </authorList>
    </citation>
    <scope>NUCLEOTIDE SEQUENCE</scope>
    <source>
        <tissue evidence="6">Muscle</tissue>
    </source>
</reference>
<comment type="caution">
    <text evidence="6">The sequence shown here is derived from an EMBL/GenBank/DDBJ whole genome shotgun (WGS) entry which is preliminary data.</text>
</comment>
<dbReference type="SUPFAM" id="SSF57302">
    <property type="entry name" value="Snake toxin-like"/>
    <property type="match status" value="1"/>
</dbReference>
<protein>
    <recommendedName>
        <fullName evidence="5">Snake toxin/toxin-like domain-containing protein</fullName>
    </recommendedName>
</protein>
<evidence type="ECO:0000313" key="6">
    <source>
        <dbReference type="EMBL" id="KAJ7305062.1"/>
    </source>
</evidence>
<dbReference type="InterPro" id="IPR035076">
    <property type="entry name" value="Toxin/TOLIP"/>
</dbReference>
<dbReference type="GO" id="GO:0005576">
    <property type="term" value="C:extracellular region"/>
    <property type="evidence" value="ECO:0007669"/>
    <property type="project" value="UniProtKB-SubCell"/>
</dbReference>
<feature type="domain" description="Snake toxin/toxin-like" evidence="5">
    <location>
        <begin position="26"/>
        <end position="98"/>
    </location>
</feature>
<sequence>MRILLNKIVVFGLLFLMLSFTTDGKLACHLCPEVSKSNRCATVQSACETNGYCYVGRFSRDGKTIKVIRGCTNVCRNVVHVIKSRIDHYWCCERDYCNTYNAWSWEMLL</sequence>
<evidence type="ECO:0000259" key="5">
    <source>
        <dbReference type="Pfam" id="PF00087"/>
    </source>
</evidence>
<dbReference type="InterPro" id="IPR045860">
    <property type="entry name" value="Snake_toxin-like_sf"/>
</dbReference>
<keyword evidence="7" id="KW-1185">Reference proteome</keyword>
<keyword evidence="4" id="KW-0732">Signal</keyword>
<keyword evidence="3" id="KW-1015">Disulfide bond</keyword>
<evidence type="ECO:0000256" key="2">
    <source>
        <dbReference type="ARBA" id="ARBA00022525"/>
    </source>
</evidence>
<dbReference type="OrthoDB" id="9420736at2759"/>